<evidence type="ECO:0000313" key="2">
    <source>
        <dbReference type="Proteomes" id="UP000266723"/>
    </source>
</evidence>
<dbReference type="Proteomes" id="UP000266723">
    <property type="component" value="Unassembled WGS sequence"/>
</dbReference>
<dbReference type="EMBL" id="QGKV02000649">
    <property type="protein sequence ID" value="KAF3576105.1"/>
    <property type="molecule type" value="Genomic_DNA"/>
</dbReference>
<keyword evidence="2" id="KW-1185">Reference proteome</keyword>
<accession>A0ABQ7DGB6</accession>
<name>A0ABQ7DGB6_BRACR</name>
<evidence type="ECO:0000313" key="1">
    <source>
        <dbReference type="EMBL" id="KAF3576105.1"/>
    </source>
</evidence>
<comment type="caution">
    <text evidence="1">The sequence shown here is derived from an EMBL/GenBank/DDBJ whole genome shotgun (WGS) entry which is preliminary data.</text>
</comment>
<gene>
    <name evidence="1" type="ORF">DY000_02030504</name>
</gene>
<proteinExistence type="predicted"/>
<reference evidence="1 2" key="1">
    <citation type="journal article" date="2020" name="BMC Genomics">
        <title>Intraspecific diversification of the crop wild relative Brassica cretica Lam. using demographic model selection.</title>
        <authorList>
            <person name="Kioukis A."/>
            <person name="Michalopoulou V.A."/>
            <person name="Briers L."/>
            <person name="Pirintsos S."/>
            <person name="Studholme D.J."/>
            <person name="Pavlidis P."/>
            <person name="Sarris P.F."/>
        </authorList>
    </citation>
    <scope>NUCLEOTIDE SEQUENCE [LARGE SCALE GENOMIC DNA]</scope>
    <source>
        <strain evidence="2">cv. PFS-1207/04</strain>
    </source>
</reference>
<organism evidence="1 2">
    <name type="scientific">Brassica cretica</name>
    <name type="common">Mustard</name>
    <dbReference type="NCBI Taxonomy" id="69181"/>
    <lineage>
        <taxon>Eukaryota</taxon>
        <taxon>Viridiplantae</taxon>
        <taxon>Streptophyta</taxon>
        <taxon>Embryophyta</taxon>
        <taxon>Tracheophyta</taxon>
        <taxon>Spermatophyta</taxon>
        <taxon>Magnoliopsida</taxon>
        <taxon>eudicotyledons</taxon>
        <taxon>Gunneridae</taxon>
        <taxon>Pentapetalae</taxon>
        <taxon>rosids</taxon>
        <taxon>malvids</taxon>
        <taxon>Brassicales</taxon>
        <taxon>Brassicaceae</taxon>
        <taxon>Brassiceae</taxon>
        <taxon>Brassica</taxon>
    </lineage>
</organism>
<protein>
    <submittedName>
        <fullName evidence="1">Uncharacterized protein</fullName>
    </submittedName>
</protein>
<sequence length="68" mass="8287">MDPWVEKQERKEMKKMKKHCDMLQPKNDGLHFRQPWVLGVQEEVRSFRQEVDEMAAEIAQLKELFTRK</sequence>